<dbReference type="EMBL" id="JAVLAO010000001">
    <property type="protein sequence ID" value="MDT7038211.1"/>
    <property type="molecule type" value="Genomic_DNA"/>
</dbReference>
<dbReference type="EMBL" id="JAPEQV010000002">
    <property type="protein sequence ID" value="MDF2311771.1"/>
    <property type="molecule type" value="Genomic_DNA"/>
</dbReference>
<organism evidence="4 6">
    <name type="scientific">Lactiplantibacillus pentosus</name>
    <name type="common">Lactobacillus pentosus</name>
    <dbReference type="NCBI Taxonomy" id="1589"/>
    <lineage>
        <taxon>Bacteria</taxon>
        <taxon>Bacillati</taxon>
        <taxon>Bacillota</taxon>
        <taxon>Bacilli</taxon>
        <taxon>Lactobacillales</taxon>
        <taxon>Lactobacillaceae</taxon>
        <taxon>Lactiplantibacillus</taxon>
    </lineage>
</organism>
<reference evidence="1" key="2">
    <citation type="submission" date="2022-11" db="EMBL/GenBank/DDBJ databases">
        <authorList>
            <person name="Wang Z."/>
        </authorList>
    </citation>
    <scope>NUCLEOTIDE SEQUENCE</scope>
    <source>
        <strain evidence="1">P2000</strain>
    </source>
</reference>
<evidence type="ECO:0000313" key="1">
    <source>
        <dbReference type="EMBL" id="MDF2311771.1"/>
    </source>
</evidence>
<protein>
    <submittedName>
        <fullName evidence="4">Uncharacterized protein</fullName>
    </submittedName>
</protein>
<sequence>MTLTNQETDYLLNLLTNQMLNLLSRVTRWQTHSLSQSQYDQQVAETLQPELTLLSTLTEKLGPQASDTAQLGAIQVGLAKLQAATTYQLTTEQLAQANERRLHRHFRD</sequence>
<name>A0A2I0Z1G9_LACPE</name>
<dbReference type="EMBL" id="RDCJ01000044">
    <property type="protein sequence ID" value="RMW50105.1"/>
    <property type="molecule type" value="Genomic_DNA"/>
</dbReference>
<dbReference type="OrthoDB" id="2295272at2"/>
<dbReference type="EMBL" id="RDCL01000052">
    <property type="protein sequence ID" value="RMW54997.1"/>
    <property type="molecule type" value="Genomic_DNA"/>
</dbReference>
<reference evidence="5 6" key="1">
    <citation type="submission" date="2018-10" db="EMBL/GenBank/DDBJ databases">
        <title>Genome sequences of five Lactobacillus pentosus strains isolated from brines of traditionally fermented spanish-style green table olives and differences between them.</title>
        <authorList>
            <person name="Jimenez Diaz R."/>
        </authorList>
    </citation>
    <scope>NUCLEOTIDE SEQUENCE [LARGE SCALE GENOMIC DNA]</scope>
    <source>
        <strain evidence="3 5">IG10</strain>
        <strain evidence="4 6">IG8</strain>
    </source>
</reference>
<dbReference type="Proteomes" id="UP000276249">
    <property type="component" value="Unassembled WGS sequence"/>
</dbReference>
<gene>
    <name evidence="4" type="ORF">D6U17_08840</name>
    <name evidence="3" type="ORF">D6U18_04490</name>
    <name evidence="1" type="ORF">OOJ94_02915</name>
    <name evidence="2" type="ORF">RI555_04185</name>
</gene>
<evidence type="ECO:0000313" key="5">
    <source>
        <dbReference type="Proteomes" id="UP000276249"/>
    </source>
</evidence>
<dbReference type="GeneID" id="49394855"/>
<dbReference type="Proteomes" id="UP000281061">
    <property type="component" value="Unassembled WGS sequence"/>
</dbReference>
<reference evidence="2" key="4">
    <citation type="submission" date="2023-08" db="EMBL/GenBank/DDBJ databases">
        <authorList>
            <person name="Page C.A."/>
            <person name="Perez-Diaz I.M."/>
        </authorList>
    </citation>
    <scope>NUCLEOTIDE SEQUENCE</scope>
    <source>
        <strain evidence="2">1.8.9</strain>
    </source>
</reference>
<evidence type="ECO:0000313" key="2">
    <source>
        <dbReference type="EMBL" id="MDT7038211.1"/>
    </source>
</evidence>
<dbReference type="RefSeq" id="WP_050339712.1">
    <property type="nucleotide sequence ID" value="NZ_BJZC01000067.1"/>
</dbReference>
<accession>A0A2I0Z1G9</accession>
<comment type="caution">
    <text evidence="4">The sequence shown here is derived from an EMBL/GenBank/DDBJ whole genome shotgun (WGS) entry which is preliminary data.</text>
</comment>
<dbReference type="Proteomes" id="UP001151834">
    <property type="component" value="Unassembled WGS sequence"/>
</dbReference>
<evidence type="ECO:0000313" key="6">
    <source>
        <dbReference type="Proteomes" id="UP000281061"/>
    </source>
</evidence>
<evidence type="ECO:0000313" key="4">
    <source>
        <dbReference type="EMBL" id="RMW54997.1"/>
    </source>
</evidence>
<reference evidence="1" key="3">
    <citation type="journal article" date="2023" name="Front Nutr">
        <title>Lactiplantibacillus pentosus P2020 protects the hyperuricemia and renal inflammation in mice.</title>
        <authorList>
            <person name="Wang Z."/>
            <person name="Song L."/>
            <person name="Li X."/>
            <person name="Xiao Y."/>
            <person name="Huang Y."/>
            <person name="Zhang Y."/>
            <person name="Li J."/>
            <person name="Li M."/>
            <person name="Ren Z."/>
        </authorList>
    </citation>
    <scope>NUCLEOTIDE SEQUENCE</scope>
    <source>
        <strain evidence="1">P2000</strain>
    </source>
</reference>
<evidence type="ECO:0000313" key="3">
    <source>
        <dbReference type="EMBL" id="RMW50105.1"/>
    </source>
</evidence>
<dbReference type="Proteomes" id="UP001263852">
    <property type="component" value="Unassembled WGS sequence"/>
</dbReference>
<proteinExistence type="predicted"/>
<dbReference type="AlphaFoldDB" id="A0A2I0Z1G9"/>